<keyword evidence="2" id="KW-0808">Transferase</keyword>
<dbReference type="PANTHER" id="PTHR43285">
    <property type="entry name" value="ANTHRANILATE PHOSPHORIBOSYLTRANSFERASE"/>
    <property type="match status" value="1"/>
</dbReference>
<organism evidence="4 5">
    <name type="scientific">Cronobacter sakazakii (strain ATCC BAA-894)</name>
    <name type="common">Enterobacter sakazakii</name>
    <dbReference type="NCBI Taxonomy" id="290339"/>
    <lineage>
        <taxon>Bacteria</taxon>
        <taxon>Pseudomonadati</taxon>
        <taxon>Pseudomonadota</taxon>
        <taxon>Gammaproteobacteria</taxon>
        <taxon>Enterobacterales</taxon>
        <taxon>Enterobacteriaceae</taxon>
        <taxon>Cronobacter</taxon>
    </lineage>
</organism>
<dbReference type="InterPro" id="IPR035902">
    <property type="entry name" value="Nuc_phospho_transferase"/>
</dbReference>
<reference evidence="4 5" key="1">
    <citation type="journal article" date="2010" name="PLoS ONE">
        <title>Genome sequence of Cronobacter sakazakii BAA-894 and comparative genomic hybridization analysis with other Cronobacter species.</title>
        <authorList>
            <person name="Kucerova E."/>
            <person name="Clifton S.W."/>
            <person name="Xia X.Q."/>
            <person name="Long F."/>
            <person name="Porwollik S."/>
            <person name="Fulton L."/>
            <person name="Fronick C."/>
            <person name="Minx P."/>
            <person name="Kyung K."/>
            <person name="Warren W."/>
            <person name="Fulton R."/>
            <person name="Feng D."/>
            <person name="Wollam A."/>
            <person name="Shah N."/>
            <person name="Bhonagiri V."/>
            <person name="Nash W.E."/>
            <person name="Hallsworth-Pepin K."/>
            <person name="Wilson R.K."/>
            <person name="McClelland M."/>
            <person name="Forsythe S.J."/>
        </authorList>
    </citation>
    <scope>NUCLEOTIDE SEQUENCE [LARGE SCALE GENOMIC DNA]</scope>
    <source>
        <strain evidence="4 5">ATCC BAA-894</strain>
    </source>
</reference>
<dbReference type="PANTHER" id="PTHR43285:SF4">
    <property type="entry name" value="TRANSFERASE"/>
    <property type="match status" value="1"/>
</dbReference>
<keyword evidence="5" id="KW-1185">Reference proteome</keyword>
<dbReference type="SUPFAM" id="SSF52418">
    <property type="entry name" value="Nucleoside phosphorylase/phosphoribosyltransferase catalytic domain"/>
    <property type="match status" value="1"/>
</dbReference>
<dbReference type="KEGG" id="esa:ESA_02537"/>
<keyword evidence="1" id="KW-0328">Glycosyltransferase</keyword>
<sequence>MIKSTCREDKMDYRAIVKEIGRGKNHARSLDHETARALYNHMLDGDVPDLEMGAILIALRIKGEGEQEMRGFYDAMQQHMLRLTPPVAKPVPVVIPSYNGARKQANLTPLLALLLSRLGFPVVVHGVSDDPTRVLTETIFTLMGISPTLHAGQAQAKLDGRDPVYIPVGALCPPLEKQLAMRWRLGVRNSAHTLAKLATPFGESDALRLSSVSHPEYVNKVGQFFIDIGGRGLLMHGTEGEVYANPQRCPQIALIENQAMRILLERQSEAATSPIALPETKDPEVTARWTERCLSGLEPVPESLKTQMACVLVASGEAQDIPSALARIAQTF</sequence>
<evidence type="ECO:0000259" key="3">
    <source>
        <dbReference type="Pfam" id="PF02885"/>
    </source>
</evidence>
<dbReference type="GO" id="GO:0004048">
    <property type="term" value="F:anthranilate phosphoribosyltransferase activity"/>
    <property type="evidence" value="ECO:0007669"/>
    <property type="project" value="InterPro"/>
</dbReference>
<gene>
    <name evidence="4" type="ordered locus">ESA_02537</name>
</gene>
<evidence type="ECO:0000256" key="2">
    <source>
        <dbReference type="ARBA" id="ARBA00022679"/>
    </source>
</evidence>
<dbReference type="GO" id="GO:0005829">
    <property type="term" value="C:cytosol"/>
    <property type="evidence" value="ECO:0007669"/>
    <property type="project" value="TreeGrafter"/>
</dbReference>
<evidence type="ECO:0000256" key="1">
    <source>
        <dbReference type="ARBA" id="ARBA00022676"/>
    </source>
</evidence>
<dbReference type="NCBIfam" id="NF006005">
    <property type="entry name" value="PRK08136.1"/>
    <property type="match status" value="1"/>
</dbReference>
<dbReference type="Gene3D" id="1.20.970.10">
    <property type="entry name" value="Transferase, Pyrimidine Nucleoside Phosphorylase, Chain C"/>
    <property type="match status" value="1"/>
</dbReference>
<dbReference type="InterPro" id="IPR017459">
    <property type="entry name" value="Glycosyl_Trfase_fam3_N_dom"/>
</dbReference>
<dbReference type="GO" id="GO:0000162">
    <property type="term" value="P:L-tryptophan biosynthetic process"/>
    <property type="evidence" value="ECO:0007669"/>
    <property type="project" value="InterPro"/>
</dbReference>
<dbReference type="SUPFAM" id="SSF47648">
    <property type="entry name" value="Nucleoside phosphorylase/phosphoribosyltransferase N-terminal domain"/>
    <property type="match status" value="1"/>
</dbReference>
<dbReference type="EMBL" id="CP000783">
    <property type="protein sequence ID" value="ABU77782.1"/>
    <property type="molecule type" value="Genomic_DNA"/>
</dbReference>
<dbReference type="InterPro" id="IPR036320">
    <property type="entry name" value="Glycosyl_Trfase_fam3_N_dom_sf"/>
</dbReference>
<dbReference type="InterPro" id="IPR005940">
    <property type="entry name" value="Anthranilate_Pribosyl_Tfrase"/>
</dbReference>
<dbReference type="AlphaFoldDB" id="A7MEX9"/>
<dbReference type="Pfam" id="PF02885">
    <property type="entry name" value="Glycos_trans_3N"/>
    <property type="match status" value="1"/>
</dbReference>
<feature type="domain" description="Glycosyl transferase family 3 N-terminal" evidence="3">
    <location>
        <begin position="17"/>
        <end position="80"/>
    </location>
</feature>
<proteinExistence type="predicted"/>
<dbReference type="Proteomes" id="UP000000260">
    <property type="component" value="Chromosome"/>
</dbReference>
<evidence type="ECO:0000313" key="4">
    <source>
        <dbReference type="EMBL" id="ABU77782.1"/>
    </source>
</evidence>
<protein>
    <recommendedName>
        <fullName evidence="3">Glycosyl transferase family 3 N-terminal domain-containing protein</fullName>
    </recommendedName>
</protein>
<dbReference type="Gene3D" id="3.40.1030.10">
    <property type="entry name" value="Nucleoside phosphorylase/phosphoribosyltransferase catalytic domain"/>
    <property type="match status" value="1"/>
</dbReference>
<dbReference type="HOGENOM" id="CLU_068658_0_0_6"/>
<accession>A7MEX9</accession>
<name>A7MEX9_CROS8</name>
<evidence type="ECO:0000313" key="5">
    <source>
        <dbReference type="Proteomes" id="UP000000260"/>
    </source>
</evidence>